<reference evidence="2 3" key="1">
    <citation type="submission" date="2015-09" db="EMBL/GenBank/DDBJ databases">
        <authorList>
            <consortium name="Pathogen Informatics"/>
        </authorList>
    </citation>
    <scope>NUCLEOTIDE SEQUENCE [LARGE SCALE GENOMIC DNA]</scope>
    <source>
        <strain evidence="2 3">2789STDY5608860</strain>
    </source>
</reference>
<proteinExistence type="predicted"/>
<keyword evidence="1" id="KW-0812">Transmembrane</keyword>
<accession>A0A174DMM0</accession>
<evidence type="ECO:0000313" key="3">
    <source>
        <dbReference type="Proteomes" id="UP000095384"/>
    </source>
</evidence>
<dbReference type="AlphaFoldDB" id="A0A174DMM0"/>
<evidence type="ECO:0008006" key="4">
    <source>
        <dbReference type="Google" id="ProtNLM"/>
    </source>
</evidence>
<evidence type="ECO:0000256" key="1">
    <source>
        <dbReference type="SAM" id="Phobius"/>
    </source>
</evidence>
<dbReference type="EMBL" id="CYYW01000012">
    <property type="protein sequence ID" value="CUO25130.1"/>
    <property type="molecule type" value="Genomic_DNA"/>
</dbReference>
<feature type="transmembrane region" description="Helical" evidence="1">
    <location>
        <begin position="47"/>
        <end position="66"/>
    </location>
</feature>
<dbReference type="Proteomes" id="UP000095384">
    <property type="component" value="Unassembled WGS sequence"/>
</dbReference>
<keyword evidence="1" id="KW-0472">Membrane</keyword>
<dbReference type="RefSeq" id="WP_015517504.1">
    <property type="nucleotide sequence ID" value="NZ_CYYW01000012.1"/>
</dbReference>
<evidence type="ECO:0000313" key="2">
    <source>
        <dbReference type="EMBL" id="CUO25130.1"/>
    </source>
</evidence>
<protein>
    <recommendedName>
        <fullName evidence="4">Pilus assembly protein</fullName>
    </recommendedName>
</protein>
<name>A0A174DMM0_9FIRM</name>
<sequence>MKVSFVNKVKFHIKKLYRKAKLPGDDSSQKMPSCTCLKASYTLEAAVIFPLVAGFFVFILFFFRVVQVESQVKAALYYSSRMSALASSANDSSVVSVATAEVLFRSQISDSKHIDTYVSGGKYGVSLLGSSMDGDDVSLKAKYKVKLPVSFFTVDGIWIEDYSNSRKWTGKNPGEKTDPYVFYTDYGSVYHLSEQCNYLDLSIKSIKWSQVGASRNKDGRKYHACYCAADKKTEGSTVFITDYGMNYHGKLGCSKLKRTVHKVHKSEVDGKNLCSKCKGEGT</sequence>
<organism evidence="2 3">
    <name type="scientific">Agathobacter rectalis</name>
    <dbReference type="NCBI Taxonomy" id="39491"/>
    <lineage>
        <taxon>Bacteria</taxon>
        <taxon>Bacillati</taxon>
        <taxon>Bacillota</taxon>
        <taxon>Clostridia</taxon>
        <taxon>Lachnospirales</taxon>
        <taxon>Lachnospiraceae</taxon>
        <taxon>Agathobacter</taxon>
    </lineage>
</organism>
<gene>
    <name evidence="2" type="ORF">ERS852417_01899</name>
</gene>
<keyword evidence="1" id="KW-1133">Transmembrane helix</keyword>